<evidence type="ECO:0000313" key="2">
    <source>
        <dbReference type="Proteomes" id="UP000018458"/>
    </source>
</evidence>
<dbReference type="RefSeq" id="WP_009143728.1">
    <property type="nucleotide sequence ID" value="NZ_GL831027.1"/>
</dbReference>
<name>E8LLE0_SUCHY</name>
<proteinExistence type="predicted"/>
<dbReference type="Gene3D" id="3.40.1260.10">
    <property type="entry name" value="DsrEFH-like"/>
    <property type="match status" value="1"/>
</dbReference>
<dbReference type="EMBL" id="AEVO01000094">
    <property type="protein sequence ID" value="EFY06672.1"/>
    <property type="molecule type" value="Genomic_DNA"/>
</dbReference>
<dbReference type="HOGENOM" id="CLU_2467837_0_0_6"/>
<organism evidence="1 2">
    <name type="scientific">Succinatimonas hippei (strain DSM 22608 / JCM 16073 / KCTC 15190 / YIT 12066)</name>
    <dbReference type="NCBI Taxonomy" id="762983"/>
    <lineage>
        <taxon>Bacteria</taxon>
        <taxon>Pseudomonadati</taxon>
        <taxon>Pseudomonadota</taxon>
        <taxon>Gammaproteobacteria</taxon>
        <taxon>Aeromonadales</taxon>
        <taxon>Succinivibrionaceae</taxon>
        <taxon>Succinatimonas</taxon>
    </lineage>
</organism>
<gene>
    <name evidence="1" type="ORF">HMPREF9444_01553</name>
</gene>
<keyword evidence="2" id="KW-1185">Reference proteome</keyword>
<dbReference type="STRING" id="762983.HMPREF9444_01553"/>
<dbReference type="AlphaFoldDB" id="E8LLE0"/>
<accession>E8LLE0</accession>
<dbReference type="SUPFAM" id="SSF75169">
    <property type="entry name" value="DsrEFH-like"/>
    <property type="match status" value="1"/>
</dbReference>
<evidence type="ECO:0000313" key="1">
    <source>
        <dbReference type="EMBL" id="EFY06672.1"/>
    </source>
</evidence>
<sequence length="88" mass="9996">MKLRIVLSSSPLNSPFFEDGLEVALTAADLEVETEVILTGAFLDYVKSTSPDDIVLKKLKQLELYEIEPLYEENQVTCSDKRIKQIVY</sequence>
<protein>
    <submittedName>
        <fullName evidence="1">Uncharacterized protein</fullName>
    </submittedName>
</protein>
<dbReference type="InterPro" id="IPR027396">
    <property type="entry name" value="DsrEFH-like"/>
</dbReference>
<comment type="caution">
    <text evidence="1">The sequence shown here is derived from an EMBL/GenBank/DDBJ whole genome shotgun (WGS) entry which is preliminary data.</text>
</comment>
<reference evidence="1 2" key="1">
    <citation type="submission" date="2011-01" db="EMBL/GenBank/DDBJ databases">
        <authorList>
            <person name="Weinstock G."/>
            <person name="Sodergren E."/>
            <person name="Clifton S."/>
            <person name="Fulton L."/>
            <person name="Fulton B."/>
            <person name="Courtney L."/>
            <person name="Fronick C."/>
            <person name="Harrison M."/>
            <person name="Strong C."/>
            <person name="Farmer C."/>
            <person name="Delahaunty K."/>
            <person name="Markovic C."/>
            <person name="Hall O."/>
            <person name="Minx P."/>
            <person name="Tomlinson C."/>
            <person name="Mitreva M."/>
            <person name="Hou S."/>
            <person name="Chen J."/>
            <person name="Wollam A."/>
            <person name="Pepin K.H."/>
            <person name="Johnson M."/>
            <person name="Bhonagiri V."/>
            <person name="Zhang X."/>
            <person name="Suruliraj S."/>
            <person name="Warren W."/>
            <person name="Chinwalla A."/>
            <person name="Mardis E.R."/>
            <person name="Wilson R.K."/>
        </authorList>
    </citation>
    <scope>NUCLEOTIDE SEQUENCE [LARGE SCALE GENOMIC DNA]</scope>
    <source>
        <strain evidence="2">DSM 22608 / JCM 16073 / KCTC 15190 / YIT 12066</strain>
    </source>
</reference>
<dbReference type="Proteomes" id="UP000018458">
    <property type="component" value="Unassembled WGS sequence"/>
</dbReference>